<feature type="region of interest" description="Disordered" evidence="7">
    <location>
        <begin position="1188"/>
        <end position="1414"/>
    </location>
</feature>
<keyword evidence="5" id="KW-0131">Cell cycle</keyword>
<evidence type="ECO:0000256" key="1">
    <source>
        <dbReference type="ARBA" id="ARBA00004123"/>
    </source>
</evidence>
<keyword evidence="9" id="KW-1185">Reference proteome</keyword>
<dbReference type="EMBL" id="JAMWBK010000002">
    <property type="protein sequence ID" value="KAJ8908011.1"/>
    <property type="molecule type" value="Genomic_DNA"/>
</dbReference>
<dbReference type="Pfam" id="PF20168">
    <property type="entry name" value="PDS5"/>
    <property type="match status" value="1"/>
</dbReference>
<evidence type="ECO:0008006" key="10">
    <source>
        <dbReference type="Google" id="ProtNLM"/>
    </source>
</evidence>
<evidence type="ECO:0000256" key="2">
    <source>
        <dbReference type="ARBA" id="ARBA00022618"/>
    </source>
</evidence>
<reference evidence="8 9" key="1">
    <citation type="journal article" date="2023" name="Nat. Commun.">
        <title>Origin of minicircular mitochondrial genomes in red algae.</title>
        <authorList>
            <person name="Lee Y."/>
            <person name="Cho C.H."/>
            <person name="Lee Y.M."/>
            <person name="Park S.I."/>
            <person name="Yang J.H."/>
            <person name="West J.A."/>
            <person name="Bhattacharya D."/>
            <person name="Yoon H.S."/>
        </authorList>
    </citation>
    <scope>NUCLEOTIDE SEQUENCE [LARGE SCALE GENOMIC DNA]</scope>
    <source>
        <strain evidence="8 9">CCMP1338</strain>
        <tissue evidence="8">Whole cell</tissue>
    </source>
</reference>
<keyword evidence="4" id="KW-0539">Nucleus</keyword>
<protein>
    <recommendedName>
        <fullName evidence="10">Sister chromatid cohesion protein</fullName>
    </recommendedName>
</protein>
<feature type="compositionally biased region" description="Basic residues" evidence="7">
    <location>
        <begin position="1320"/>
        <end position="1330"/>
    </location>
</feature>
<keyword evidence="2" id="KW-0132">Cell division</keyword>
<dbReference type="PANTHER" id="PTHR12663">
    <property type="entry name" value="ANDROGEN INDUCED INHIBITOR OF PROLIFERATION AS3 / PDS5-RELATED"/>
    <property type="match status" value="1"/>
</dbReference>
<feature type="compositionally biased region" description="Basic and acidic residues" evidence="7">
    <location>
        <begin position="1188"/>
        <end position="1202"/>
    </location>
</feature>
<evidence type="ECO:0000256" key="7">
    <source>
        <dbReference type="SAM" id="MobiDB-lite"/>
    </source>
</evidence>
<name>A0AAV8V298_9RHOD</name>
<dbReference type="GO" id="GO:0000785">
    <property type="term" value="C:chromatin"/>
    <property type="evidence" value="ECO:0007669"/>
    <property type="project" value="TreeGrafter"/>
</dbReference>
<dbReference type="InterPro" id="IPR039776">
    <property type="entry name" value="Pds5"/>
</dbReference>
<dbReference type="InterPro" id="IPR016024">
    <property type="entry name" value="ARM-type_fold"/>
</dbReference>
<evidence type="ECO:0000256" key="5">
    <source>
        <dbReference type="ARBA" id="ARBA00023306"/>
    </source>
</evidence>
<feature type="compositionally biased region" description="Polar residues" evidence="7">
    <location>
        <begin position="1339"/>
        <end position="1355"/>
    </location>
</feature>
<feature type="repeat" description="HEAT" evidence="6">
    <location>
        <begin position="395"/>
        <end position="431"/>
    </location>
</feature>
<feature type="compositionally biased region" description="Polar residues" evidence="7">
    <location>
        <begin position="1393"/>
        <end position="1414"/>
    </location>
</feature>
<keyword evidence="3" id="KW-0498">Mitosis</keyword>
<comment type="caution">
    <text evidence="8">The sequence shown here is derived from an EMBL/GenBank/DDBJ whole genome shotgun (WGS) entry which is preliminary data.</text>
</comment>
<evidence type="ECO:0000256" key="3">
    <source>
        <dbReference type="ARBA" id="ARBA00022776"/>
    </source>
</evidence>
<dbReference type="Proteomes" id="UP001157974">
    <property type="component" value="Unassembled WGS sequence"/>
</dbReference>
<dbReference type="InterPro" id="IPR021133">
    <property type="entry name" value="HEAT_type_2"/>
</dbReference>
<dbReference type="PANTHER" id="PTHR12663:SF0">
    <property type="entry name" value="PRECOCIOUS DISSOCIATION OF SISTERS 5, ISOFORM A"/>
    <property type="match status" value="1"/>
</dbReference>
<evidence type="ECO:0000256" key="6">
    <source>
        <dbReference type="PROSITE-ProRule" id="PRU00103"/>
    </source>
</evidence>
<evidence type="ECO:0000313" key="9">
    <source>
        <dbReference type="Proteomes" id="UP001157974"/>
    </source>
</evidence>
<dbReference type="GO" id="GO:0006281">
    <property type="term" value="P:DNA repair"/>
    <property type="evidence" value="ECO:0007669"/>
    <property type="project" value="TreeGrafter"/>
</dbReference>
<dbReference type="GO" id="GO:0007064">
    <property type="term" value="P:mitotic sister chromatid cohesion"/>
    <property type="evidence" value="ECO:0007669"/>
    <property type="project" value="InterPro"/>
</dbReference>
<evidence type="ECO:0000313" key="8">
    <source>
        <dbReference type="EMBL" id="KAJ8908011.1"/>
    </source>
</evidence>
<comment type="subcellular location">
    <subcellularLocation>
        <location evidence="1">Nucleus</location>
    </subcellularLocation>
</comment>
<dbReference type="SUPFAM" id="SSF48371">
    <property type="entry name" value="ARM repeat"/>
    <property type="match status" value="1"/>
</dbReference>
<gene>
    <name evidence="8" type="ORF">NDN08_008111</name>
</gene>
<feature type="compositionally biased region" description="Basic and acidic residues" evidence="7">
    <location>
        <begin position="1271"/>
        <end position="1296"/>
    </location>
</feature>
<accession>A0AAV8V298</accession>
<dbReference type="GO" id="GO:0051301">
    <property type="term" value="P:cell division"/>
    <property type="evidence" value="ECO:0007669"/>
    <property type="project" value="UniProtKB-KW"/>
</dbReference>
<dbReference type="InterPro" id="IPR011989">
    <property type="entry name" value="ARM-like"/>
</dbReference>
<evidence type="ECO:0000256" key="4">
    <source>
        <dbReference type="ARBA" id="ARBA00023242"/>
    </source>
</evidence>
<proteinExistence type="predicted"/>
<dbReference type="PROSITE" id="PS50077">
    <property type="entry name" value="HEAT_REPEAT"/>
    <property type="match status" value="1"/>
</dbReference>
<sequence length="1414" mass="158023">MADTDFEVEGVVDSSSVLEELVQSGQVPSSEYLDELQKLPSSDPQTLEHCDSPEFGSRLAELADGPKGKLSRAYVKGGKIEQELIERLRNVQLELKGLEQGYRNHALEDLAISLVEDDLLQSQSKEVRILLACCLADVLRVFAPSAPYEEPMLKTIFVLFVRQLRGLEDVESPLWSFTYYLLEKLSLVKAFVMVADDEDIVTKTFENLYSAMQENQSYKVLTLVQNILVTIVEETTQPVQQWLLDVLLQPLVAGRDSGKDIAYSVLRRSTSILQSPVSNFLNSLLAQDSRLQTELVDYKEDLIVALNKVSSEFLLYVIPNLERELTSGVEANRRGAVAIMSRVFSEPDSSAVKDYPTLYKGFLRRATDIEPLIRKQTIAACRDIVEAHSWTATDILPALEGRLMDTSEEVRELAVETIFALNKLTKEETLAVASERMMDKHVGTRRKAVTCVLELLTETIKSWGGVVAPRELVDIDDVPVWAVQSSLRSAKALSKTADRRSLYPIERALFEESLVETESYETRVAIWLHVFDEIEEDQRELLRELLSSRELIRKRFRAAIKYRKRSILEAGDHALICSCAANDSSEILTDEEYGTALSVVAKHHPAIDGTESSSLKHLKTIFKAVDISVFDDLTTICDEQSSNEVVSAAAESVVAKFDKAQQARSFLVDQIIPWGREEIFSEDFLRTSASIATQPPKGMVPLRNFAEWFLGAAASVVPRSFEGISEAIADLLLTTPKPSTALQVLSSIGECFHIHGPRMSAVNKKLEEISLSSDYKDAKWAARALVQMNGDDASLPVWTQLLRSIERCLDVGEGDGPETVLGALTTLSQIASRSKSVWPLISTKAVEFSSRLLKGELEMTQTRKTKYAECCKRAMKILVHSARQSHEGNRSSAASTMQETLSLLLTVAESNGDVFNVHSGDEEASAEDPECARVRLASACGVLSLSRSLSPENFPMICPSNFLRTVLIAQDVHPDVRVSFAEKIYKGILHKRLQIRWMVGFILMAVDPDKENTDTVKKCTTNLVRIWRLKVEDFKKREGKNDIRKVLPMLPESVLPSVIWMLAHHPDAKVDEEKGFPDTKKYLEFFFSRLLVQSDYASFLHQILQTVVLSQDATDPLPEGDETLPTAYQRGAGTLMIRKVANLGITMLVDMQSGRKWDLTQFPGRFFLPEELFVTKQVSRTLLRAAKEMDKTQASSRLEKVGPDPSASRRRAKKSFKAFEDEPVEPTHSAPVAQSKARERSSTYRDSGLEAPKNKDEGISARALRQIARNQDPEGVRLNRSSKELDDEKQQADVKSKSAGNEQMNETSEEPKTPFELPKARRSTRSRKRNIGFGGENQLEATPTSAPVRNTQQRGSHIEEDQEIPGLPTDTRSTPRRERKKPKRYEEDAEDGVTNSAKSSTGSALSRNSAAKAR</sequence>
<dbReference type="Gene3D" id="1.25.10.10">
    <property type="entry name" value="Leucine-rich Repeat Variant"/>
    <property type="match status" value="1"/>
</dbReference>
<dbReference type="GO" id="GO:0005634">
    <property type="term" value="C:nucleus"/>
    <property type="evidence" value="ECO:0007669"/>
    <property type="project" value="UniProtKB-SubCell"/>
</dbReference>
<organism evidence="8 9">
    <name type="scientific">Rhodosorus marinus</name>
    <dbReference type="NCBI Taxonomy" id="101924"/>
    <lineage>
        <taxon>Eukaryota</taxon>
        <taxon>Rhodophyta</taxon>
        <taxon>Stylonematophyceae</taxon>
        <taxon>Stylonematales</taxon>
        <taxon>Stylonemataceae</taxon>
        <taxon>Rhodosorus</taxon>
    </lineage>
</organism>